<name>A0ABQ2R0F3_9GAMM</name>
<reference evidence="4" key="1">
    <citation type="journal article" date="2019" name="Int. J. Syst. Evol. Microbiol.">
        <title>The Global Catalogue of Microorganisms (GCM) 10K type strain sequencing project: providing services to taxonomists for standard genome sequencing and annotation.</title>
        <authorList>
            <consortium name="The Broad Institute Genomics Platform"/>
            <consortium name="The Broad Institute Genome Sequencing Center for Infectious Disease"/>
            <person name="Wu L."/>
            <person name="Ma J."/>
        </authorList>
    </citation>
    <scope>NUCLEOTIDE SEQUENCE [LARGE SCALE GENOMIC DNA]</scope>
    <source>
        <strain evidence="4">JCM 32306</strain>
    </source>
</reference>
<proteinExistence type="predicted"/>
<evidence type="ECO:0000259" key="2">
    <source>
        <dbReference type="Pfam" id="PF01557"/>
    </source>
</evidence>
<feature type="domain" description="Fumarylacetoacetase-like C-terminal" evidence="2">
    <location>
        <begin position="105"/>
        <end position="255"/>
    </location>
</feature>
<keyword evidence="1" id="KW-0456">Lyase</keyword>
<protein>
    <submittedName>
        <fullName evidence="3">Hydratase</fullName>
    </submittedName>
</protein>
<dbReference type="PANTHER" id="PTHR30143">
    <property type="entry name" value="ACID HYDRATASE"/>
    <property type="match status" value="1"/>
</dbReference>
<keyword evidence="4" id="KW-1185">Reference proteome</keyword>
<comment type="caution">
    <text evidence="3">The sequence shown here is derived from an EMBL/GenBank/DDBJ whole genome shotgun (WGS) entry which is preliminary data.</text>
</comment>
<dbReference type="EMBL" id="BMQX01000002">
    <property type="protein sequence ID" value="GGQ06263.1"/>
    <property type="molecule type" value="Genomic_DNA"/>
</dbReference>
<dbReference type="PANTHER" id="PTHR30143:SF0">
    <property type="entry name" value="2-KETO-4-PENTENOATE HYDRATASE"/>
    <property type="match status" value="1"/>
</dbReference>
<dbReference type="InterPro" id="IPR036663">
    <property type="entry name" value="Fumarylacetoacetase_C_sf"/>
</dbReference>
<sequence>MYVFYFYDDAAVTDNTHLTELAKHLFAQRNHVNPNADFDAFTAQNIDQAIIVQQKMAALNGHIAGWKCLVPQANDQLIVAPILHAAEHGQQCGIIPTIKDETALALIEPEIAFILGKDIEPYQHYTDDEIDSAISATHMALELIQNRFSRDSQPSYLQKLADGLSNQGVYIGPQIPKSVAYQASHVDVVVTANNQQQSFNGKHPCELPQLPVYWMINYLAQKGIKLSAGQAIITGSYCGVVKVPMATEVSIEYKDIGQFSVSFVDALA</sequence>
<dbReference type="Gene3D" id="3.90.850.10">
    <property type="entry name" value="Fumarylacetoacetase-like, C-terminal domain"/>
    <property type="match status" value="1"/>
</dbReference>
<dbReference type="SUPFAM" id="SSF56529">
    <property type="entry name" value="FAH"/>
    <property type="match status" value="1"/>
</dbReference>
<dbReference type="Pfam" id="PF01557">
    <property type="entry name" value="FAA_hydrolase"/>
    <property type="match status" value="1"/>
</dbReference>
<evidence type="ECO:0000256" key="1">
    <source>
        <dbReference type="ARBA" id="ARBA00023239"/>
    </source>
</evidence>
<evidence type="ECO:0000313" key="3">
    <source>
        <dbReference type="EMBL" id="GGQ06263.1"/>
    </source>
</evidence>
<organism evidence="3 4">
    <name type="scientific">Shewanella litoralis</name>
    <dbReference type="NCBI Taxonomy" id="2282700"/>
    <lineage>
        <taxon>Bacteria</taxon>
        <taxon>Pseudomonadati</taxon>
        <taxon>Pseudomonadota</taxon>
        <taxon>Gammaproteobacteria</taxon>
        <taxon>Alteromonadales</taxon>
        <taxon>Shewanellaceae</taxon>
        <taxon>Shewanella</taxon>
    </lineage>
</organism>
<dbReference type="InterPro" id="IPR011234">
    <property type="entry name" value="Fumarylacetoacetase-like_C"/>
</dbReference>
<gene>
    <name evidence="3" type="ORF">GCM10009411_03940</name>
</gene>
<accession>A0ABQ2R0F3</accession>
<dbReference type="InterPro" id="IPR050772">
    <property type="entry name" value="Hydratase-Decarb/MhpD_sf"/>
</dbReference>
<evidence type="ECO:0000313" key="4">
    <source>
        <dbReference type="Proteomes" id="UP000619118"/>
    </source>
</evidence>
<dbReference type="Proteomes" id="UP000619118">
    <property type="component" value="Unassembled WGS sequence"/>
</dbReference>